<evidence type="ECO:0000256" key="9">
    <source>
        <dbReference type="SAM" id="Phobius"/>
    </source>
</evidence>
<comment type="subcellular location">
    <subcellularLocation>
        <location evidence="1">Cell membrane</location>
        <topology evidence="1">Multi-pass membrane protein</topology>
    </subcellularLocation>
</comment>
<feature type="domain" description="G-protein coupled receptors family 1 profile" evidence="10">
    <location>
        <begin position="60"/>
        <end position="114"/>
    </location>
</feature>
<dbReference type="Gene3D" id="1.20.1070.10">
    <property type="entry name" value="Rhodopsin 7-helix transmembrane proteins"/>
    <property type="match status" value="1"/>
</dbReference>
<dbReference type="PRINTS" id="PR00237">
    <property type="entry name" value="GPCRRHODOPSN"/>
</dbReference>
<sequence>MLNDHNASAIIVSALLDESLAGTANGGISPAIADESSRPFMETLTLAGILLLLILFCVIGNLFVIVAIAWERDLRGRPQYYLIFSLAVADLVVSLNSSLIRAVITALPELQVAH</sequence>
<gene>
    <name evidence="11" type="ORF">SVUK_LOCUS5742</name>
</gene>
<dbReference type="OrthoDB" id="5859976at2759"/>
<protein>
    <recommendedName>
        <fullName evidence="10">G-protein coupled receptors family 1 profile domain-containing protein</fullName>
    </recommendedName>
</protein>
<evidence type="ECO:0000256" key="5">
    <source>
        <dbReference type="ARBA" id="ARBA00023040"/>
    </source>
</evidence>
<dbReference type="Proteomes" id="UP000270094">
    <property type="component" value="Unassembled WGS sequence"/>
</dbReference>
<dbReference type="AlphaFoldDB" id="A0A3P7IYI8"/>
<reference evidence="11 12" key="1">
    <citation type="submission" date="2018-11" db="EMBL/GenBank/DDBJ databases">
        <authorList>
            <consortium name="Pathogen Informatics"/>
        </authorList>
    </citation>
    <scope>NUCLEOTIDE SEQUENCE [LARGE SCALE GENOMIC DNA]</scope>
</reference>
<evidence type="ECO:0000256" key="7">
    <source>
        <dbReference type="ARBA" id="ARBA00023170"/>
    </source>
</evidence>
<keyword evidence="7" id="KW-0675">Receptor</keyword>
<evidence type="ECO:0000256" key="3">
    <source>
        <dbReference type="ARBA" id="ARBA00022692"/>
    </source>
</evidence>
<dbReference type="GO" id="GO:0005886">
    <property type="term" value="C:plasma membrane"/>
    <property type="evidence" value="ECO:0007669"/>
    <property type="project" value="UniProtKB-SubCell"/>
</dbReference>
<name>A0A3P7IYI8_STRVU</name>
<evidence type="ECO:0000256" key="8">
    <source>
        <dbReference type="ARBA" id="ARBA00023224"/>
    </source>
</evidence>
<evidence type="ECO:0000256" key="4">
    <source>
        <dbReference type="ARBA" id="ARBA00022989"/>
    </source>
</evidence>
<feature type="transmembrane region" description="Helical" evidence="9">
    <location>
        <begin position="43"/>
        <end position="68"/>
    </location>
</feature>
<dbReference type="GO" id="GO:0004930">
    <property type="term" value="F:G protein-coupled receptor activity"/>
    <property type="evidence" value="ECO:0007669"/>
    <property type="project" value="UniProtKB-KW"/>
</dbReference>
<keyword evidence="5" id="KW-0297">G-protein coupled receptor</keyword>
<keyword evidence="3 9" id="KW-0812">Transmembrane</keyword>
<keyword evidence="8" id="KW-0807">Transducer</keyword>
<feature type="transmembrane region" description="Helical" evidence="9">
    <location>
        <begin position="80"/>
        <end position="104"/>
    </location>
</feature>
<evidence type="ECO:0000313" key="12">
    <source>
        <dbReference type="Proteomes" id="UP000270094"/>
    </source>
</evidence>
<dbReference type="InterPro" id="IPR000276">
    <property type="entry name" value="GPCR_Rhodpsn"/>
</dbReference>
<evidence type="ECO:0000256" key="6">
    <source>
        <dbReference type="ARBA" id="ARBA00023136"/>
    </source>
</evidence>
<dbReference type="PANTHER" id="PTHR24248">
    <property type="entry name" value="ADRENERGIC RECEPTOR-RELATED G-PROTEIN COUPLED RECEPTOR"/>
    <property type="match status" value="1"/>
</dbReference>
<keyword evidence="4 9" id="KW-1133">Transmembrane helix</keyword>
<dbReference type="EMBL" id="UYYB01017378">
    <property type="protein sequence ID" value="VDM70744.1"/>
    <property type="molecule type" value="Genomic_DNA"/>
</dbReference>
<dbReference type="SUPFAM" id="SSF81321">
    <property type="entry name" value="Family A G protein-coupled receptor-like"/>
    <property type="match status" value="1"/>
</dbReference>
<evidence type="ECO:0000256" key="1">
    <source>
        <dbReference type="ARBA" id="ARBA00004651"/>
    </source>
</evidence>
<dbReference type="PROSITE" id="PS50262">
    <property type="entry name" value="G_PROTEIN_RECEP_F1_2"/>
    <property type="match status" value="1"/>
</dbReference>
<accession>A0A3P7IYI8</accession>
<keyword evidence="6 9" id="KW-0472">Membrane</keyword>
<dbReference type="InterPro" id="IPR017452">
    <property type="entry name" value="GPCR_Rhodpsn_7TM"/>
</dbReference>
<evidence type="ECO:0000313" key="11">
    <source>
        <dbReference type="EMBL" id="VDM70744.1"/>
    </source>
</evidence>
<keyword evidence="2" id="KW-1003">Cell membrane</keyword>
<evidence type="ECO:0000256" key="2">
    <source>
        <dbReference type="ARBA" id="ARBA00022475"/>
    </source>
</evidence>
<organism evidence="11 12">
    <name type="scientific">Strongylus vulgaris</name>
    <name type="common">Blood worm</name>
    <dbReference type="NCBI Taxonomy" id="40348"/>
    <lineage>
        <taxon>Eukaryota</taxon>
        <taxon>Metazoa</taxon>
        <taxon>Ecdysozoa</taxon>
        <taxon>Nematoda</taxon>
        <taxon>Chromadorea</taxon>
        <taxon>Rhabditida</taxon>
        <taxon>Rhabditina</taxon>
        <taxon>Rhabditomorpha</taxon>
        <taxon>Strongyloidea</taxon>
        <taxon>Strongylidae</taxon>
        <taxon>Strongylus</taxon>
    </lineage>
</organism>
<proteinExistence type="predicted"/>
<evidence type="ECO:0000259" key="10">
    <source>
        <dbReference type="PROSITE" id="PS50262"/>
    </source>
</evidence>
<keyword evidence="12" id="KW-1185">Reference proteome</keyword>